<dbReference type="AlphaFoldDB" id="A0A437UD76"/>
<keyword evidence="3" id="KW-1185">Reference proteome</keyword>
<feature type="transmembrane region" description="Helical" evidence="1">
    <location>
        <begin position="93"/>
        <end position="113"/>
    </location>
</feature>
<feature type="transmembrane region" description="Helical" evidence="1">
    <location>
        <begin position="166"/>
        <end position="184"/>
    </location>
</feature>
<keyword evidence="1" id="KW-1133">Transmembrane helix</keyword>
<evidence type="ECO:0000313" key="3">
    <source>
        <dbReference type="Proteomes" id="UP000288951"/>
    </source>
</evidence>
<protein>
    <submittedName>
        <fullName evidence="2">Uncharacterized protein</fullName>
    </submittedName>
</protein>
<dbReference type="RefSeq" id="WP_127823644.1">
    <property type="nucleotide sequence ID" value="NZ_RQSM01000003.1"/>
</dbReference>
<organism evidence="2 3">
    <name type="scientific">Flavobacterium columnare</name>
    <dbReference type="NCBI Taxonomy" id="996"/>
    <lineage>
        <taxon>Bacteria</taxon>
        <taxon>Pseudomonadati</taxon>
        <taxon>Bacteroidota</taxon>
        <taxon>Flavobacteriia</taxon>
        <taxon>Flavobacteriales</taxon>
        <taxon>Flavobacteriaceae</taxon>
        <taxon>Flavobacterium</taxon>
    </lineage>
</organism>
<keyword evidence="1" id="KW-0812">Transmembrane</keyword>
<evidence type="ECO:0000313" key="2">
    <source>
        <dbReference type="EMBL" id="RVU91541.1"/>
    </source>
</evidence>
<dbReference type="Proteomes" id="UP000288951">
    <property type="component" value="Unassembled WGS sequence"/>
</dbReference>
<name>A0A437UD76_9FLAO</name>
<dbReference type="EMBL" id="RQSM01000003">
    <property type="protein sequence ID" value="RVU91541.1"/>
    <property type="molecule type" value="Genomic_DNA"/>
</dbReference>
<feature type="transmembrane region" description="Helical" evidence="1">
    <location>
        <begin position="9"/>
        <end position="29"/>
    </location>
</feature>
<accession>A0A437UD76</accession>
<feature type="transmembrane region" description="Helical" evidence="1">
    <location>
        <begin position="128"/>
        <end position="145"/>
    </location>
</feature>
<reference evidence="2" key="1">
    <citation type="submission" date="2018-12" db="EMBL/GenBank/DDBJ databases">
        <title>Draft genome sequence of Flaovobacterium columnare ARS1 isolated from channel catfish in Alabama.</title>
        <authorList>
            <person name="Cai W."/>
            <person name="Arias C."/>
        </authorList>
    </citation>
    <scope>NUCLEOTIDE SEQUENCE [LARGE SCALE GENOMIC DNA]</scope>
    <source>
        <strain evidence="2">ARS1</strain>
    </source>
</reference>
<dbReference type="OrthoDB" id="1434147at2"/>
<comment type="caution">
    <text evidence="2">The sequence shown here is derived from an EMBL/GenBank/DDBJ whole genome shotgun (WGS) entry which is preliminary data.</text>
</comment>
<feature type="transmembrane region" description="Helical" evidence="1">
    <location>
        <begin position="53"/>
        <end position="72"/>
    </location>
</feature>
<evidence type="ECO:0000256" key="1">
    <source>
        <dbReference type="SAM" id="Phobius"/>
    </source>
</evidence>
<gene>
    <name evidence="2" type="ORF">EH230_11875</name>
</gene>
<proteinExistence type="predicted"/>
<keyword evidence="1" id="KW-0472">Membrane</keyword>
<sequence>MEKINYKYFVPTIGSLIVILGIIKEYIYYSLFEHDILKYIDISEVFLLFAKDLSMILFSLILLGLIFFFLSNNKQEDIVVFKKNWDLSLKERFLFFVKDSFYLNFLLLNLFGIRELNFIYKFRNEWEINHFIILYIIIYLFRFIYDEIIRHYTLGHNKKLPIFHDTMIHFSFLLYFLIIGKTYIDYREIIDNKTKNQISFQIENKIIKSDKTFLFIGQTKNYIFFHDKIKKVNSIYKISDIKNLKE</sequence>